<dbReference type="EMBL" id="JAKXMK010000007">
    <property type="protein sequence ID" value="MCH6165959.1"/>
    <property type="molecule type" value="Genomic_DNA"/>
</dbReference>
<sequence>MTPRLNVRKRDKPIARRLVVAMYNLALDPRPSGGAAAPVPTRTIFPGGWRSGRTSGMEFNQIVRRRRMIRNYDPERSVPSPIRDRILANALHAPSGGFSQGWAFLVLESPQDRERFWAAAAEEEADGSYDWVLAGLQRAPLLVIPFAHKAGYLERYAEPDKGWTDQDEARWQMPYWYIDTGMASLLMLQTVVDEGLGACFFGLPPSRVPAVRAEFGVPDAYEPIGVLSIGYPAPDTPSPSLKRGRRGVAEVVHHGQWGQHQP</sequence>
<protein>
    <submittedName>
        <fullName evidence="5">Nitroreductase family protein</fullName>
    </submittedName>
</protein>
<dbReference type="InterPro" id="IPR050627">
    <property type="entry name" value="Nitroreductase/BluB"/>
</dbReference>
<comment type="caution">
    <text evidence="5">The sequence shown here is derived from an EMBL/GenBank/DDBJ whole genome shotgun (WGS) entry which is preliminary data.</text>
</comment>
<keyword evidence="6" id="KW-1185">Reference proteome</keyword>
<dbReference type="InterPro" id="IPR029479">
    <property type="entry name" value="Nitroreductase"/>
</dbReference>
<proteinExistence type="predicted"/>
<evidence type="ECO:0000256" key="1">
    <source>
        <dbReference type="ARBA" id="ARBA00022630"/>
    </source>
</evidence>
<dbReference type="Proteomes" id="UP001299970">
    <property type="component" value="Unassembled WGS sequence"/>
</dbReference>
<accession>A0ABS9TBN0</accession>
<reference evidence="5 6" key="1">
    <citation type="submission" date="2022-03" db="EMBL/GenBank/DDBJ databases">
        <title>Pseudonocardia alaer sp. nov., a novel actinomycete isolated from reed forest soil.</title>
        <authorList>
            <person name="Wang L."/>
        </authorList>
    </citation>
    <scope>NUCLEOTIDE SEQUENCE [LARGE SCALE GENOMIC DNA]</scope>
    <source>
        <strain evidence="5 6">Y-16303</strain>
    </source>
</reference>
<feature type="domain" description="Nitroreductase" evidence="4">
    <location>
        <begin position="63"/>
        <end position="231"/>
    </location>
</feature>
<dbReference type="PANTHER" id="PTHR23026">
    <property type="entry name" value="NADPH NITROREDUCTASE"/>
    <property type="match status" value="1"/>
</dbReference>
<keyword evidence="1" id="KW-0285">Flavoprotein</keyword>
<dbReference type="Pfam" id="PF00881">
    <property type="entry name" value="Nitroreductase"/>
    <property type="match status" value="1"/>
</dbReference>
<organism evidence="5 6">
    <name type="scientific">Pseudonocardia alaniniphila</name>
    <dbReference type="NCBI Taxonomy" id="75291"/>
    <lineage>
        <taxon>Bacteria</taxon>
        <taxon>Bacillati</taxon>
        <taxon>Actinomycetota</taxon>
        <taxon>Actinomycetes</taxon>
        <taxon>Pseudonocardiales</taxon>
        <taxon>Pseudonocardiaceae</taxon>
        <taxon>Pseudonocardia</taxon>
    </lineage>
</organism>
<keyword evidence="2" id="KW-0288">FMN</keyword>
<evidence type="ECO:0000259" key="4">
    <source>
        <dbReference type="Pfam" id="PF00881"/>
    </source>
</evidence>
<dbReference type="SUPFAM" id="SSF55469">
    <property type="entry name" value="FMN-dependent nitroreductase-like"/>
    <property type="match status" value="1"/>
</dbReference>
<dbReference type="CDD" id="cd02062">
    <property type="entry name" value="Nitro_FMN_reductase"/>
    <property type="match status" value="1"/>
</dbReference>
<dbReference type="InterPro" id="IPR000415">
    <property type="entry name" value="Nitroreductase-like"/>
</dbReference>
<evidence type="ECO:0000313" key="5">
    <source>
        <dbReference type="EMBL" id="MCH6165959.1"/>
    </source>
</evidence>
<name>A0ABS9TBN0_9PSEU</name>
<dbReference type="RefSeq" id="WP_241035975.1">
    <property type="nucleotide sequence ID" value="NZ_BAAAJF010000078.1"/>
</dbReference>
<dbReference type="PANTHER" id="PTHR23026:SF90">
    <property type="entry name" value="IODOTYROSINE DEIODINASE 1"/>
    <property type="match status" value="1"/>
</dbReference>
<evidence type="ECO:0000256" key="3">
    <source>
        <dbReference type="ARBA" id="ARBA00023002"/>
    </source>
</evidence>
<evidence type="ECO:0000313" key="6">
    <source>
        <dbReference type="Proteomes" id="UP001299970"/>
    </source>
</evidence>
<keyword evidence="3" id="KW-0560">Oxidoreductase</keyword>
<dbReference type="Gene3D" id="3.40.109.10">
    <property type="entry name" value="NADH Oxidase"/>
    <property type="match status" value="1"/>
</dbReference>
<evidence type="ECO:0000256" key="2">
    <source>
        <dbReference type="ARBA" id="ARBA00022643"/>
    </source>
</evidence>
<gene>
    <name evidence="5" type="ORF">MMF94_09715</name>
</gene>